<dbReference type="Gene3D" id="1.10.101.10">
    <property type="entry name" value="PGBD-like superfamily/PGBD"/>
    <property type="match status" value="1"/>
</dbReference>
<dbReference type="InterPro" id="IPR036366">
    <property type="entry name" value="PGBDSf"/>
</dbReference>
<organism evidence="3 4">
    <name type="scientific">Streptosporangium amethystogenes subsp. fukuiense</name>
    <dbReference type="NCBI Taxonomy" id="698418"/>
    <lineage>
        <taxon>Bacteria</taxon>
        <taxon>Bacillati</taxon>
        <taxon>Actinomycetota</taxon>
        <taxon>Actinomycetes</taxon>
        <taxon>Streptosporangiales</taxon>
        <taxon>Streptosporangiaceae</taxon>
        <taxon>Streptosporangium</taxon>
    </lineage>
</organism>
<feature type="transmembrane region" description="Helical" evidence="1">
    <location>
        <begin position="120"/>
        <end position="141"/>
    </location>
</feature>
<dbReference type="Proteomes" id="UP001596514">
    <property type="component" value="Unassembled WGS sequence"/>
</dbReference>
<sequence>MAERAEEPPDPGRAGSAAEFVGEMRRLRAWSGLTFRQLERNAAGAGDVLPHSTLVAVLRRDRLPREELLRAYARACGCGPEAVTAWVTARRRLAVAEAAPADVSPAVTPRPAPRPPRRRWLAVVASGTALLLAVAGGSAYVSSSAFSQGSIAVEECPRPLMVGAYGTCVRRLQEQLRRRGLDLPADAWYGPYTKMRMVAFQTLVGLANTGMADDETWSALTSAGFEVGARWPASRVERRLREVFTADPSGAVALVHCLSNADPLWIYSTEPGVRRWGLFQFTDLEVYRADATQAMALDPEWNIRAAHALWRRTGDFRHWSCQPGALPVTPDREVTRSAR</sequence>
<dbReference type="InterPro" id="IPR002477">
    <property type="entry name" value="Peptidoglycan-bd-like"/>
</dbReference>
<evidence type="ECO:0000256" key="1">
    <source>
        <dbReference type="SAM" id="Phobius"/>
    </source>
</evidence>
<name>A0ABW2SZX9_9ACTN</name>
<dbReference type="SUPFAM" id="SSF47090">
    <property type="entry name" value="PGBD-like"/>
    <property type="match status" value="1"/>
</dbReference>
<comment type="caution">
    <text evidence="3">The sequence shown here is derived from an EMBL/GenBank/DDBJ whole genome shotgun (WGS) entry which is preliminary data.</text>
</comment>
<dbReference type="InterPro" id="IPR036365">
    <property type="entry name" value="PGBD-like_sf"/>
</dbReference>
<dbReference type="EMBL" id="JBHTEE010000001">
    <property type="protein sequence ID" value="MFC7601672.1"/>
    <property type="molecule type" value="Genomic_DNA"/>
</dbReference>
<keyword evidence="1" id="KW-1133">Transmembrane helix</keyword>
<gene>
    <name evidence="3" type="ORF">ACFQVD_16385</name>
</gene>
<evidence type="ECO:0000259" key="2">
    <source>
        <dbReference type="Pfam" id="PF01471"/>
    </source>
</evidence>
<keyword evidence="1" id="KW-0472">Membrane</keyword>
<accession>A0ABW2SZX9</accession>
<dbReference type="Pfam" id="PF01471">
    <property type="entry name" value="PG_binding_1"/>
    <property type="match status" value="1"/>
</dbReference>
<keyword evidence="4" id="KW-1185">Reference proteome</keyword>
<feature type="domain" description="Peptidoglycan binding-like" evidence="2">
    <location>
        <begin position="169"/>
        <end position="220"/>
    </location>
</feature>
<dbReference type="RefSeq" id="WP_343968783.1">
    <property type="nucleotide sequence ID" value="NZ_BAAAGK010000067.1"/>
</dbReference>
<keyword evidence="1" id="KW-0812">Transmembrane</keyword>
<proteinExistence type="predicted"/>
<protein>
    <submittedName>
        <fullName evidence="3">Peptidoglycan-binding domain-containing protein</fullName>
    </submittedName>
</protein>
<evidence type="ECO:0000313" key="4">
    <source>
        <dbReference type="Proteomes" id="UP001596514"/>
    </source>
</evidence>
<evidence type="ECO:0000313" key="3">
    <source>
        <dbReference type="EMBL" id="MFC7601672.1"/>
    </source>
</evidence>
<reference evidence="4" key="1">
    <citation type="journal article" date="2019" name="Int. J. Syst. Evol. Microbiol.">
        <title>The Global Catalogue of Microorganisms (GCM) 10K type strain sequencing project: providing services to taxonomists for standard genome sequencing and annotation.</title>
        <authorList>
            <consortium name="The Broad Institute Genomics Platform"/>
            <consortium name="The Broad Institute Genome Sequencing Center for Infectious Disease"/>
            <person name="Wu L."/>
            <person name="Ma J."/>
        </authorList>
    </citation>
    <scope>NUCLEOTIDE SEQUENCE [LARGE SCALE GENOMIC DNA]</scope>
    <source>
        <strain evidence="4">JCM 10083</strain>
    </source>
</reference>